<feature type="transmembrane region" description="Helical" evidence="1">
    <location>
        <begin position="321"/>
        <end position="349"/>
    </location>
</feature>
<feature type="transmembrane region" description="Helical" evidence="1">
    <location>
        <begin position="401"/>
        <end position="420"/>
    </location>
</feature>
<evidence type="ECO:0000313" key="4">
    <source>
        <dbReference type="Proteomes" id="UP000199561"/>
    </source>
</evidence>
<evidence type="ECO:0000313" key="3">
    <source>
        <dbReference type="EMBL" id="SFM33853.1"/>
    </source>
</evidence>
<feature type="domain" description="Glutaredoxin" evidence="2">
    <location>
        <begin position="83"/>
        <end position="138"/>
    </location>
</feature>
<feature type="transmembrane region" description="Helical" evidence="1">
    <location>
        <begin position="48"/>
        <end position="69"/>
    </location>
</feature>
<protein>
    <submittedName>
        <fullName evidence="3">Glutaredoxin</fullName>
    </submittedName>
</protein>
<dbReference type="Proteomes" id="UP000199561">
    <property type="component" value="Unassembled WGS sequence"/>
</dbReference>
<dbReference type="EMBL" id="FOUF01000013">
    <property type="protein sequence ID" value="SFM33853.1"/>
    <property type="molecule type" value="Genomic_DNA"/>
</dbReference>
<keyword evidence="1" id="KW-0472">Membrane</keyword>
<keyword evidence="1" id="KW-1133">Transmembrane helix</keyword>
<accession>A0A1I4Q2G8</accession>
<dbReference type="InterPro" id="IPR036249">
    <property type="entry name" value="Thioredoxin-like_sf"/>
</dbReference>
<proteinExistence type="predicted"/>
<evidence type="ECO:0000259" key="2">
    <source>
        <dbReference type="Pfam" id="PF00462"/>
    </source>
</evidence>
<keyword evidence="4" id="KW-1185">Reference proteome</keyword>
<dbReference type="InterPro" id="IPR002109">
    <property type="entry name" value="Glutaredoxin"/>
</dbReference>
<feature type="transmembrane region" description="Helical" evidence="1">
    <location>
        <begin position="259"/>
        <end position="283"/>
    </location>
</feature>
<dbReference type="SUPFAM" id="SSF52833">
    <property type="entry name" value="Thioredoxin-like"/>
    <property type="match status" value="1"/>
</dbReference>
<dbReference type="PROSITE" id="PS00195">
    <property type="entry name" value="GLUTAREDOXIN_1"/>
    <property type="match status" value="1"/>
</dbReference>
<keyword evidence="1" id="KW-0812">Transmembrane</keyword>
<dbReference type="Gene3D" id="3.40.30.10">
    <property type="entry name" value="Glutaredoxin"/>
    <property type="match status" value="1"/>
</dbReference>
<organism evidence="3 4">
    <name type="scientific">Nitrosomonas nitrosa</name>
    <dbReference type="NCBI Taxonomy" id="52442"/>
    <lineage>
        <taxon>Bacteria</taxon>
        <taxon>Pseudomonadati</taxon>
        <taxon>Pseudomonadota</taxon>
        <taxon>Betaproteobacteria</taxon>
        <taxon>Nitrosomonadales</taxon>
        <taxon>Nitrosomonadaceae</taxon>
        <taxon>Nitrosomonas</taxon>
    </lineage>
</organism>
<dbReference type="InterPro" id="IPR011767">
    <property type="entry name" value="GLR_AS"/>
</dbReference>
<dbReference type="Pfam" id="PF00462">
    <property type="entry name" value="Glutaredoxin"/>
    <property type="match status" value="1"/>
</dbReference>
<feature type="transmembrane region" description="Helical" evidence="1">
    <location>
        <begin position="199"/>
        <end position="222"/>
    </location>
</feature>
<evidence type="ECO:0000256" key="1">
    <source>
        <dbReference type="SAM" id="Phobius"/>
    </source>
</evidence>
<dbReference type="PROSITE" id="PS51354">
    <property type="entry name" value="GLUTAREDOXIN_2"/>
    <property type="match status" value="1"/>
</dbReference>
<feature type="transmembrane region" description="Helical" evidence="1">
    <location>
        <begin position="234"/>
        <end position="253"/>
    </location>
</feature>
<gene>
    <name evidence="3" type="ORF">SAMN05421880_11365</name>
</gene>
<dbReference type="AlphaFoldDB" id="A0A1I4Q2G8"/>
<sequence>MGPLTQKMTHTYNSKRRSIVYKDDSPDWHQEVRKEILYLPFHFIYPKYFNISMGLGCLLILLLLSPPVAAESVQASAHDDVLEVFVRDGCPHCAKAKAYLTQLASERPWLKIIYRPVDHDTDARNDLMQHALKAGVWPPGVPTFRFKDQILVGFDHADHMGLLLADLIDQTAHHQETKPNHVETTLFGTLSVTNLGLPLFTLAIGLLDGFNPCAMWVLLFLLSMLIHLQNRQKMALIAGTFVIVSGMVYYAFMAAWLNVFLLIGLSAAMRWTLGGLALAIGGLNVKDFVAWKRGFSLSIPDSAKPGVYARARAILAKEKTLPALTAVATLAVMVNFIELLCTAGFPAIYTAILTQQDLSPIAYHAYLGLYILGYIADDALMVGIAVMALSSHKLTERTGRLLKLISGLVMLTLGVVLLLFPKWLV</sequence>
<dbReference type="STRING" id="52442.SAMN05421880_11365"/>
<feature type="transmembrane region" description="Helical" evidence="1">
    <location>
        <begin position="369"/>
        <end position="389"/>
    </location>
</feature>
<name>A0A1I4Q2G8_9PROT</name>
<reference evidence="3 4" key="1">
    <citation type="submission" date="2016-10" db="EMBL/GenBank/DDBJ databases">
        <authorList>
            <person name="de Groot N.N."/>
        </authorList>
    </citation>
    <scope>NUCLEOTIDE SEQUENCE [LARGE SCALE GENOMIC DNA]</scope>
    <source>
        <strain evidence="3 4">Nm146</strain>
    </source>
</reference>